<evidence type="ECO:0000313" key="4">
    <source>
        <dbReference type="Proteomes" id="UP000276770"/>
    </source>
</evidence>
<dbReference type="OrthoDB" id="9806653at2"/>
<comment type="caution">
    <text evidence="3">The sequence shown here is derived from an EMBL/GenBank/DDBJ whole genome shotgun (WGS) entry which is preliminary data.</text>
</comment>
<evidence type="ECO:0000259" key="1">
    <source>
        <dbReference type="Pfam" id="PF00534"/>
    </source>
</evidence>
<evidence type="ECO:0000259" key="2">
    <source>
        <dbReference type="Pfam" id="PF13477"/>
    </source>
</evidence>
<keyword evidence="4" id="KW-1185">Reference proteome</keyword>
<proteinExistence type="predicted"/>
<dbReference type="Gene3D" id="3.40.50.2000">
    <property type="entry name" value="Glycogen Phosphorylase B"/>
    <property type="match status" value="2"/>
</dbReference>
<dbReference type="Pfam" id="PF13477">
    <property type="entry name" value="Glyco_trans_4_2"/>
    <property type="match status" value="1"/>
</dbReference>
<dbReference type="CDD" id="cd03808">
    <property type="entry name" value="GT4_CapM-like"/>
    <property type="match status" value="1"/>
</dbReference>
<feature type="domain" description="Glycosyl transferase family 1" evidence="1">
    <location>
        <begin position="186"/>
        <end position="343"/>
    </location>
</feature>
<reference evidence="3 4" key="1">
    <citation type="submission" date="2018-10" db="EMBL/GenBank/DDBJ databases">
        <title>Falsibacillus sp. genome draft.</title>
        <authorList>
            <person name="Shi S."/>
        </authorList>
    </citation>
    <scope>NUCLEOTIDE SEQUENCE [LARGE SCALE GENOMIC DNA]</scope>
    <source>
        <strain evidence="3 4">GY 10110</strain>
    </source>
</reference>
<dbReference type="RefSeq" id="WP_121680136.1">
    <property type="nucleotide sequence ID" value="NZ_RCVZ01000004.1"/>
</dbReference>
<protein>
    <submittedName>
        <fullName evidence="3">Glycosyltransferase family 1 protein</fullName>
    </submittedName>
</protein>
<organism evidence="3 4">
    <name type="scientific">Falsibacillus albus</name>
    <dbReference type="NCBI Taxonomy" id="2478915"/>
    <lineage>
        <taxon>Bacteria</taxon>
        <taxon>Bacillati</taxon>
        <taxon>Bacillota</taxon>
        <taxon>Bacilli</taxon>
        <taxon>Bacillales</taxon>
        <taxon>Bacillaceae</taxon>
        <taxon>Falsibacillus</taxon>
    </lineage>
</organism>
<accession>A0A3L7JZR8</accession>
<dbReference type="InterPro" id="IPR028098">
    <property type="entry name" value="Glyco_trans_4-like_N"/>
</dbReference>
<dbReference type="PANTHER" id="PTHR12526:SF630">
    <property type="entry name" value="GLYCOSYLTRANSFERASE"/>
    <property type="match status" value="1"/>
</dbReference>
<evidence type="ECO:0000313" key="3">
    <source>
        <dbReference type="EMBL" id="RLQ96283.1"/>
    </source>
</evidence>
<dbReference type="InterPro" id="IPR001296">
    <property type="entry name" value="Glyco_trans_1"/>
</dbReference>
<dbReference type="GO" id="GO:0016757">
    <property type="term" value="F:glycosyltransferase activity"/>
    <property type="evidence" value="ECO:0007669"/>
    <property type="project" value="InterPro"/>
</dbReference>
<sequence length="382" mass="44013">MVKRVLFCATVDYHFKAFHLPYLKWFKEQGWEVHLAACGELEIPYVDHKFNLPLQRSPFNRKNISAYKGLKRLINKFHYQIVHCHTPMGGVLARLAARKHRANGTKVIYTAHGFHFCKGAPKKNWLIYYPIEKYLSRYTDCLVTINKEDYDFARKRLNAQTIKHVHGVGVDQAKFKPISENEKVSIRKSLGYLSDDFLLFYAAEFNHNKNQQSLIYLLKSIKPSLPNTRLLLAGEGHLLKECKVLAEKLGVDHMVDFLGFKKGIEKILPICDLAISSSRREGLPVNIMEAMACGLPVIVSDIRGHRDLVSHGKNGWIIDKDIDMLQDLLPLLQSNPDLRTKAGMEGVQLIKSCFSVERVLDEQQQIYLTMMEEEEQWEWACQ</sequence>
<dbReference type="SUPFAM" id="SSF53756">
    <property type="entry name" value="UDP-Glycosyltransferase/glycogen phosphorylase"/>
    <property type="match status" value="1"/>
</dbReference>
<name>A0A3L7JZR8_9BACI</name>
<dbReference type="PANTHER" id="PTHR12526">
    <property type="entry name" value="GLYCOSYLTRANSFERASE"/>
    <property type="match status" value="1"/>
</dbReference>
<gene>
    <name evidence="3" type="ORF">D9X91_08345</name>
</gene>
<feature type="domain" description="Glycosyltransferase subfamily 4-like N-terminal" evidence="2">
    <location>
        <begin position="5"/>
        <end position="145"/>
    </location>
</feature>
<dbReference type="Pfam" id="PF00534">
    <property type="entry name" value="Glycos_transf_1"/>
    <property type="match status" value="1"/>
</dbReference>
<dbReference type="Proteomes" id="UP000276770">
    <property type="component" value="Unassembled WGS sequence"/>
</dbReference>
<dbReference type="EMBL" id="RCVZ01000004">
    <property type="protein sequence ID" value="RLQ96283.1"/>
    <property type="molecule type" value="Genomic_DNA"/>
</dbReference>
<dbReference type="AlphaFoldDB" id="A0A3L7JZR8"/>
<keyword evidence="3" id="KW-0808">Transferase</keyword>